<feature type="region of interest" description="Disordered" evidence="1">
    <location>
        <begin position="84"/>
        <end position="104"/>
    </location>
</feature>
<reference evidence="3 4" key="1">
    <citation type="submission" date="2014-02" db="EMBL/GenBank/DDBJ databases">
        <title>Transposable element dynamics among asymbiotic and ectomycorrhizal Amanita fungi.</title>
        <authorList>
            <consortium name="DOE Joint Genome Institute"/>
            <person name="Hess J."/>
            <person name="Skrede I."/>
            <person name="Wolfe B."/>
            <person name="LaButti K."/>
            <person name="Ohm R.A."/>
            <person name="Grigoriev I.V."/>
            <person name="Pringle A."/>
        </authorList>
    </citation>
    <scope>NUCLEOTIDE SEQUENCE [LARGE SCALE GENOMIC DNA]</scope>
    <source>
        <strain evidence="3 4">SKay4041</strain>
    </source>
</reference>
<name>A0A2A9N9Z7_9AGAR</name>
<keyword evidence="4" id="KW-1185">Reference proteome</keyword>
<organism evidence="3 4">
    <name type="scientific">Amanita thiersii Skay4041</name>
    <dbReference type="NCBI Taxonomy" id="703135"/>
    <lineage>
        <taxon>Eukaryota</taxon>
        <taxon>Fungi</taxon>
        <taxon>Dikarya</taxon>
        <taxon>Basidiomycota</taxon>
        <taxon>Agaricomycotina</taxon>
        <taxon>Agaricomycetes</taxon>
        <taxon>Agaricomycetidae</taxon>
        <taxon>Agaricales</taxon>
        <taxon>Pluteineae</taxon>
        <taxon>Amanitaceae</taxon>
        <taxon>Amanita</taxon>
    </lineage>
</organism>
<gene>
    <name evidence="3" type="ORF">AMATHDRAFT_10098</name>
</gene>
<accession>A0A2A9N9Z7</accession>
<evidence type="ECO:0000313" key="4">
    <source>
        <dbReference type="Proteomes" id="UP000242287"/>
    </source>
</evidence>
<evidence type="ECO:0000256" key="2">
    <source>
        <dbReference type="SAM" id="SignalP"/>
    </source>
</evidence>
<protein>
    <submittedName>
        <fullName evidence="3">Uncharacterized protein</fullName>
    </submittedName>
</protein>
<evidence type="ECO:0000256" key="1">
    <source>
        <dbReference type="SAM" id="MobiDB-lite"/>
    </source>
</evidence>
<feature type="chain" id="PRO_5013378369" evidence="2">
    <location>
        <begin position="21"/>
        <end position="127"/>
    </location>
</feature>
<keyword evidence="2" id="KW-0732">Signal</keyword>
<dbReference type="EMBL" id="KZ302588">
    <property type="protein sequence ID" value="PFH45061.1"/>
    <property type="molecule type" value="Genomic_DNA"/>
</dbReference>
<dbReference type="Proteomes" id="UP000242287">
    <property type="component" value="Unassembled WGS sequence"/>
</dbReference>
<dbReference type="AlphaFoldDB" id="A0A2A9N9Z7"/>
<proteinExistence type="predicted"/>
<sequence>MHISSTFLVLIAALLMPTNAAPASAVRGKLTVRHRRTDGQNNYNNLHGMSGHIKIRRNNSRLQARSKFSNYGLPPLPMIDAETPLSDLLPEPPQANHYRYEPEVPKKKKKKNWLVFQKKKHASSEYE</sequence>
<feature type="signal peptide" evidence="2">
    <location>
        <begin position="1"/>
        <end position="20"/>
    </location>
</feature>
<evidence type="ECO:0000313" key="3">
    <source>
        <dbReference type="EMBL" id="PFH45061.1"/>
    </source>
</evidence>